<dbReference type="SUPFAM" id="SSF53756">
    <property type="entry name" value="UDP-Glycosyltransferase/glycogen phosphorylase"/>
    <property type="match status" value="1"/>
</dbReference>
<dbReference type="HOGENOM" id="CLU_009583_0_3_10"/>
<dbReference type="eggNOG" id="COG0438">
    <property type="taxonomic scope" value="Bacteria"/>
</dbReference>
<accession>K9E5F8</accession>
<dbReference type="PANTHER" id="PTHR12526">
    <property type="entry name" value="GLYCOSYLTRANSFERASE"/>
    <property type="match status" value="1"/>
</dbReference>
<evidence type="ECO:0000313" key="4">
    <source>
        <dbReference type="Proteomes" id="UP000009872"/>
    </source>
</evidence>
<dbReference type="InterPro" id="IPR028098">
    <property type="entry name" value="Glyco_trans_4-like_N"/>
</dbReference>
<evidence type="ECO:0008006" key="5">
    <source>
        <dbReference type="Google" id="ProtNLM"/>
    </source>
</evidence>
<comment type="caution">
    <text evidence="3">The sequence shown here is derived from an EMBL/GenBank/DDBJ whole genome shotgun (WGS) entry which is preliminary data.</text>
</comment>
<dbReference type="PANTHER" id="PTHR12526:SF630">
    <property type="entry name" value="GLYCOSYLTRANSFERASE"/>
    <property type="match status" value="1"/>
</dbReference>
<dbReference type="Proteomes" id="UP000009872">
    <property type="component" value="Unassembled WGS sequence"/>
</dbReference>
<dbReference type="EMBL" id="ADLF01000003">
    <property type="protein sequence ID" value="EKU91833.1"/>
    <property type="molecule type" value="Genomic_DNA"/>
</dbReference>
<organism evidence="3 4">
    <name type="scientific">Bacteroides oleiciplenus YIT 12058</name>
    <dbReference type="NCBI Taxonomy" id="742727"/>
    <lineage>
        <taxon>Bacteria</taxon>
        <taxon>Pseudomonadati</taxon>
        <taxon>Bacteroidota</taxon>
        <taxon>Bacteroidia</taxon>
        <taxon>Bacteroidales</taxon>
        <taxon>Bacteroidaceae</taxon>
        <taxon>Bacteroides</taxon>
    </lineage>
</organism>
<dbReference type="STRING" id="742727.HMPREF9447_00819"/>
<dbReference type="Pfam" id="PF13439">
    <property type="entry name" value="Glyco_transf_4"/>
    <property type="match status" value="1"/>
</dbReference>
<feature type="domain" description="Glycosyl transferase family 1" evidence="1">
    <location>
        <begin position="174"/>
        <end position="340"/>
    </location>
</feature>
<dbReference type="AlphaFoldDB" id="K9E5F8"/>
<protein>
    <recommendedName>
        <fullName evidence="5">Glycosyl transferase family 1 domain-containing protein</fullName>
    </recommendedName>
</protein>
<dbReference type="InterPro" id="IPR001296">
    <property type="entry name" value="Glyco_trans_1"/>
</dbReference>
<sequence length="360" mass="41642">MKILCFTDCLGPGGAQRQLVGLAALLKKDNNEVAVMTYYDVPFYSSFLFQNNIPHILIPNMRFKFMRIYALLKYIYREKPEVVIAYQTHSAVIACLVKILYPKFKLLVSERNTTQKYGIKEWGYFSLYRWADYIIPNSYSQERFIGKNIPKLMSKVHTITNFVDTNFYISQPKDQKKENVETLKIVTIGRITEQKNVLRYLEALAKVRDEGILIKALWYGVRQGEEYYKLCIREIDNLHLHDIFSLNQETADVLSVYQAADIFCLPSIYEGFPNVVCEAMSCELPILCGDICDNGTLVTSGYNGLLFNPFDVDDIFGTIVKYARLSIEQKRQMAINSRKRAIEKLSPESFKIKYKTLIGY</sequence>
<dbReference type="OrthoDB" id="9811239at2"/>
<evidence type="ECO:0000313" key="3">
    <source>
        <dbReference type="EMBL" id="EKU91833.1"/>
    </source>
</evidence>
<dbReference type="Gene3D" id="3.40.50.2000">
    <property type="entry name" value="Glycogen Phosphorylase B"/>
    <property type="match status" value="2"/>
</dbReference>
<name>K9E5F8_9BACE</name>
<reference evidence="3 4" key="1">
    <citation type="submission" date="2012-09" db="EMBL/GenBank/DDBJ databases">
        <title>The Genome Sequence of Bacteroides oleiciplenus YIT 12058.</title>
        <authorList>
            <consortium name="The Broad Institute Genome Sequencing Platform"/>
            <person name="Earl A."/>
            <person name="Ward D."/>
            <person name="Feldgarden M."/>
            <person name="Gevers D."/>
            <person name="Morotomi M."/>
            <person name="Walker B."/>
            <person name="Young S.K."/>
            <person name="Zeng Q."/>
            <person name="Gargeya S."/>
            <person name="Fitzgerald M."/>
            <person name="Haas B."/>
            <person name="Abouelleil A."/>
            <person name="Alvarado L."/>
            <person name="Arachchi H.M."/>
            <person name="Berlin A.M."/>
            <person name="Chapman S.B."/>
            <person name="Goldberg J."/>
            <person name="Griggs A."/>
            <person name="Gujja S."/>
            <person name="Hansen M."/>
            <person name="Howarth C."/>
            <person name="Imamovic A."/>
            <person name="Larimer J."/>
            <person name="McCowen C."/>
            <person name="Montmayeur A."/>
            <person name="Murphy C."/>
            <person name="Neiman D."/>
            <person name="Pearson M."/>
            <person name="Priest M."/>
            <person name="Roberts A."/>
            <person name="Saif S."/>
            <person name="Shea T."/>
            <person name="Sisk P."/>
            <person name="Sykes S."/>
            <person name="Wortman J."/>
            <person name="Nusbaum C."/>
            <person name="Birren B."/>
        </authorList>
    </citation>
    <scope>NUCLEOTIDE SEQUENCE [LARGE SCALE GENOMIC DNA]</scope>
    <source>
        <strain evidence="3 4">YIT 12058</strain>
    </source>
</reference>
<proteinExistence type="predicted"/>
<feature type="domain" description="Glycosyltransferase subfamily 4-like N-terminal" evidence="2">
    <location>
        <begin position="12"/>
        <end position="166"/>
    </location>
</feature>
<dbReference type="RefSeq" id="WP_009128308.1">
    <property type="nucleotide sequence ID" value="NZ_JH992940.1"/>
</dbReference>
<dbReference type="Pfam" id="PF00534">
    <property type="entry name" value="Glycos_transf_1"/>
    <property type="match status" value="1"/>
</dbReference>
<keyword evidence="4" id="KW-1185">Reference proteome</keyword>
<evidence type="ECO:0000259" key="2">
    <source>
        <dbReference type="Pfam" id="PF13439"/>
    </source>
</evidence>
<gene>
    <name evidence="3" type="ORF">HMPREF9447_00819</name>
</gene>
<dbReference type="CDD" id="cd03801">
    <property type="entry name" value="GT4_PimA-like"/>
    <property type="match status" value="1"/>
</dbReference>
<evidence type="ECO:0000259" key="1">
    <source>
        <dbReference type="Pfam" id="PF00534"/>
    </source>
</evidence>
<dbReference type="PATRIC" id="fig|742727.4.peg.820"/>
<dbReference type="GO" id="GO:0016757">
    <property type="term" value="F:glycosyltransferase activity"/>
    <property type="evidence" value="ECO:0007669"/>
    <property type="project" value="InterPro"/>
</dbReference>